<feature type="chain" id="PRO_5043348742" description="Protein quiver" evidence="1">
    <location>
        <begin position="22"/>
        <end position="129"/>
    </location>
</feature>
<keyword evidence="3" id="KW-1185">Reference proteome</keyword>
<keyword evidence="1" id="KW-0732">Signal</keyword>
<organism evidence="2 3">
    <name type="scientific">Lasius platythorax</name>
    <dbReference type="NCBI Taxonomy" id="488582"/>
    <lineage>
        <taxon>Eukaryota</taxon>
        <taxon>Metazoa</taxon>
        <taxon>Ecdysozoa</taxon>
        <taxon>Arthropoda</taxon>
        <taxon>Hexapoda</taxon>
        <taxon>Insecta</taxon>
        <taxon>Pterygota</taxon>
        <taxon>Neoptera</taxon>
        <taxon>Endopterygota</taxon>
        <taxon>Hymenoptera</taxon>
        <taxon>Apocrita</taxon>
        <taxon>Aculeata</taxon>
        <taxon>Formicoidea</taxon>
        <taxon>Formicidae</taxon>
        <taxon>Formicinae</taxon>
        <taxon>Lasius</taxon>
        <taxon>Lasius</taxon>
    </lineage>
</organism>
<dbReference type="CDD" id="cd00117">
    <property type="entry name" value="TFP"/>
    <property type="match status" value="1"/>
</dbReference>
<dbReference type="EMBL" id="OZ034832">
    <property type="protein sequence ID" value="CAL1689019.1"/>
    <property type="molecule type" value="Genomic_DNA"/>
</dbReference>
<dbReference type="AlphaFoldDB" id="A0AAV2P7V6"/>
<gene>
    <name evidence="2" type="ORF">LPLAT_LOCUS14022</name>
</gene>
<evidence type="ECO:0008006" key="4">
    <source>
        <dbReference type="Google" id="ProtNLM"/>
    </source>
</evidence>
<evidence type="ECO:0000256" key="1">
    <source>
        <dbReference type="SAM" id="SignalP"/>
    </source>
</evidence>
<feature type="signal peptide" evidence="1">
    <location>
        <begin position="1"/>
        <end position="21"/>
    </location>
</feature>
<proteinExistence type="predicted"/>
<protein>
    <recommendedName>
        <fullName evidence="4">Protein quiver</fullName>
    </recommendedName>
</protein>
<accession>A0AAV2P7V6</accession>
<name>A0AAV2P7V6_9HYME</name>
<reference evidence="2" key="1">
    <citation type="submission" date="2024-04" db="EMBL/GenBank/DDBJ databases">
        <authorList>
            <consortium name="Molecular Ecology Group"/>
        </authorList>
    </citation>
    <scope>NUCLEOTIDE SEQUENCE</scope>
</reference>
<evidence type="ECO:0000313" key="3">
    <source>
        <dbReference type="Proteomes" id="UP001497644"/>
    </source>
</evidence>
<sequence length="129" mass="14286">MERQGFTAITILVIIFAIVHSGETRKCYDCNSRDSNTCASTPLNSETIECNTSNYNCVKCHYETLDGTMTVRRFCGLIFDPFASVVTKIDCSTCTTDLCNNANAMSTNMVAVGCLALFWAIRFVLTDSY</sequence>
<evidence type="ECO:0000313" key="2">
    <source>
        <dbReference type="EMBL" id="CAL1689019.1"/>
    </source>
</evidence>
<dbReference type="Proteomes" id="UP001497644">
    <property type="component" value="Chromosome 9"/>
</dbReference>